<proteinExistence type="predicted"/>
<organism evidence="2 3">
    <name type="scientific">Acinetobacter baumannii</name>
    <dbReference type="NCBI Taxonomy" id="470"/>
    <lineage>
        <taxon>Bacteria</taxon>
        <taxon>Pseudomonadati</taxon>
        <taxon>Pseudomonadota</taxon>
        <taxon>Gammaproteobacteria</taxon>
        <taxon>Moraxellales</taxon>
        <taxon>Moraxellaceae</taxon>
        <taxon>Acinetobacter</taxon>
        <taxon>Acinetobacter calcoaceticus/baumannii complex</taxon>
    </lineage>
</organism>
<sequence>GFGGQGGFGGHQGGFDNDSKFEDSQDDENNR</sequence>
<evidence type="ECO:0000313" key="3">
    <source>
        <dbReference type="Proteomes" id="UP000248662"/>
    </source>
</evidence>
<feature type="compositionally biased region" description="Basic and acidic residues" evidence="1">
    <location>
        <begin position="17"/>
        <end position="31"/>
    </location>
</feature>
<dbReference type="EMBL" id="QKWF01000293">
    <property type="protein sequence ID" value="PZM08295.1"/>
    <property type="molecule type" value="Genomic_DNA"/>
</dbReference>
<feature type="region of interest" description="Disordered" evidence="1">
    <location>
        <begin position="1"/>
        <end position="31"/>
    </location>
</feature>
<protein>
    <submittedName>
        <fullName evidence="2">RNA chaperone Hfq</fullName>
    </submittedName>
</protein>
<dbReference type="Proteomes" id="UP000248662">
    <property type="component" value="Unassembled WGS sequence"/>
</dbReference>
<feature type="compositionally biased region" description="Gly residues" evidence="1">
    <location>
        <begin position="1"/>
        <end position="13"/>
    </location>
</feature>
<feature type="non-terminal residue" evidence="2">
    <location>
        <position position="1"/>
    </location>
</feature>
<accession>A0A3F3MIE1</accession>
<evidence type="ECO:0000256" key="1">
    <source>
        <dbReference type="SAM" id="MobiDB-lite"/>
    </source>
</evidence>
<comment type="caution">
    <text evidence="2">The sequence shown here is derived from an EMBL/GenBank/DDBJ whole genome shotgun (WGS) entry which is preliminary data.</text>
</comment>
<reference evidence="2 3" key="1">
    <citation type="submission" date="2018-06" db="EMBL/GenBank/DDBJ databases">
        <title>Carbapenemase-producing Acinetobacter spp. from environmental sources in an hospital from French Polynesia.</title>
        <authorList>
            <person name="Bonnin R.A."/>
            <person name="Levy M."/>
            <person name="Cuzon G."/>
            <person name="Dortet L."/>
            <person name="Naas T."/>
        </authorList>
    </citation>
    <scope>NUCLEOTIDE SEQUENCE [LARGE SCALE GENOMIC DNA]</scope>
    <source>
        <strain evidence="2 3">R10</strain>
    </source>
</reference>
<gene>
    <name evidence="2" type="ORF">DOL94_18435</name>
</gene>
<name>A0A3F3MIE1_ACIBA</name>
<evidence type="ECO:0000313" key="2">
    <source>
        <dbReference type="EMBL" id="PZM08295.1"/>
    </source>
</evidence>
<dbReference type="AlphaFoldDB" id="A0A3F3MIE1"/>